<keyword evidence="1" id="KW-0812">Transmembrane</keyword>
<keyword evidence="3" id="KW-1185">Reference proteome</keyword>
<organism evidence="2 3">
    <name type="scientific">Tachysurus vachellii</name>
    <name type="common">Darkbarbel catfish</name>
    <name type="synonym">Pelteobagrus vachellii</name>
    <dbReference type="NCBI Taxonomy" id="175792"/>
    <lineage>
        <taxon>Eukaryota</taxon>
        <taxon>Metazoa</taxon>
        <taxon>Chordata</taxon>
        <taxon>Craniata</taxon>
        <taxon>Vertebrata</taxon>
        <taxon>Euteleostomi</taxon>
        <taxon>Actinopterygii</taxon>
        <taxon>Neopterygii</taxon>
        <taxon>Teleostei</taxon>
        <taxon>Ostariophysi</taxon>
        <taxon>Siluriformes</taxon>
        <taxon>Bagridae</taxon>
        <taxon>Tachysurus</taxon>
    </lineage>
</organism>
<dbReference type="AlphaFoldDB" id="A0AA88N2X5"/>
<evidence type="ECO:0000313" key="3">
    <source>
        <dbReference type="Proteomes" id="UP001187315"/>
    </source>
</evidence>
<evidence type="ECO:0000256" key="1">
    <source>
        <dbReference type="SAM" id="Phobius"/>
    </source>
</evidence>
<name>A0AA88N2X5_TACVA</name>
<feature type="transmembrane region" description="Helical" evidence="1">
    <location>
        <begin position="6"/>
        <end position="23"/>
    </location>
</feature>
<reference evidence="2" key="1">
    <citation type="submission" date="2023-08" db="EMBL/GenBank/DDBJ databases">
        <title>Pelteobagrus vachellii genome.</title>
        <authorList>
            <person name="Liu H."/>
        </authorList>
    </citation>
    <scope>NUCLEOTIDE SEQUENCE</scope>
    <source>
        <strain evidence="2">PRFRI_2022a</strain>
        <tissue evidence="2">Muscle</tissue>
    </source>
</reference>
<dbReference type="Proteomes" id="UP001187315">
    <property type="component" value="Unassembled WGS sequence"/>
</dbReference>
<dbReference type="EMBL" id="JAVHJS010000009">
    <property type="protein sequence ID" value="KAK2848228.1"/>
    <property type="molecule type" value="Genomic_DNA"/>
</dbReference>
<evidence type="ECO:0000313" key="2">
    <source>
        <dbReference type="EMBL" id="KAK2848228.1"/>
    </source>
</evidence>
<protein>
    <submittedName>
        <fullName evidence="2">Uncharacterized protein</fullName>
    </submittedName>
</protein>
<comment type="caution">
    <text evidence="2">The sequence shown here is derived from an EMBL/GenBank/DDBJ whole genome shotgun (WGS) entry which is preliminary data.</text>
</comment>
<keyword evidence="1" id="KW-0472">Membrane</keyword>
<sequence length="255" mass="28765">MVHWRNLYICAFGCVFYIFVCLSETKKLPVGLISPGNSHIQSNSDFNFTALKHTRGLKHMQYNTNRTRIQIDLIGPNVCGTRCCSGWIVHPKTKKCTKSKCSSRCYNRSGCRKRSTCLCHLGFRHCKENQTISSSEITPTPVDVPEATPTYRTTPSVPLTPATTDQKSMEKYSVRWKPLSQKEAQVMLIRKALIRAVGGNKIANILLKHIDAERNRLQSCNSTEEKTSTKAFYTQHGQYTLIYTSGSIKVSGFSM</sequence>
<keyword evidence="1" id="KW-1133">Transmembrane helix</keyword>
<gene>
    <name evidence="2" type="ORF">Q7C36_009910</name>
</gene>
<proteinExistence type="predicted"/>
<dbReference type="Gene3D" id="2.10.25.10">
    <property type="entry name" value="Laminin"/>
    <property type="match status" value="1"/>
</dbReference>
<accession>A0AA88N2X5</accession>